<name>A0ABV5R6M7_9ACTN</name>
<dbReference type="Proteomes" id="UP001589710">
    <property type="component" value="Unassembled WGS sequence"/>
</dbReference>
<dbReference type="RefSeq" id="WP_386143833.1">
    <property type="nucleotide sequence ID" value="NZ_JBHMCG010000059.1"/>
</dbReference>
<evidence type="ECO:0000313" key="1">
    <source>
        <dbReference type="EMBL" id="MFB9573492.1"/>
    </source>
</evidence>
<comment type="caution">
    <text evidence="1">The sequence shown here is derived from an EMBL/GenBank/DDBJ whole genome shotgun (WGS) entry which is preliminary data.</text>
</comment>
<gene>
    <name evidence="1" type="ORF">ACFFTL_14450</name>
</gene>
<dbReference type="Gene3D" id="1.20.120.1870">
    <property type="entry name" value="Fic/DOC protein, Fido domain"/>
    <property type="match status" value="1"/>
</dbReference>
<dbReference type="EMBL" id="JBHMCG010000059">
    <property type="protein sequence ID" value="MFB9573492.1"/>
    <property type="molecule type" value="Genomic_DNA"/>
</dbReference>
<sequence length="125" mass="13345">MAPVVLIDEGWLLEVAQTYIPRDPDVIDYGALAAAVARHRYAVMGTLVYPEPHHRAAALLHTLARVPALEHSNELFAAMTASAYLQASGQQVKVTTDDAADLVAAVTGGRLTIRDAAAAVKNWIS</sequence>
<keyword evidence="2" id="KW-1185">Reference proteome</keyword>
<reference evidence="1 2" key="1">
    <citation type="submission" date="2024-09" db="EMBL/GenBank/DDBJ databases">
        <authorList>
            <person name="Sun Q."/>
            <person name="Mori K."/>
        </authorList>
    </citation>
    <scope>NUCLEOTIDE SEQUENCE [LARGE SCALE GENOMIC DNA]</scope>
    <source>
        <strain evidence="1 2">JCM 3331</strain>
    </source>
</reference>
<evidence type="ECO:0000313" key="2">
    <source>
        <dbReference type="Proteomes" id="UP001589710"/>
    </source>
</evidence>
<dbReference type="InterPro" id="IPR053737">
    <property type="entry name" value="Type_II_TA_Toxin"/>
</dbReference>
<protein>
    <submittedName>
        <fullName evidence="1">Fic family toxin-antitoxin system, toxin component</fullName>
    </submittedName>
</protein>
<proteinExistence type="predicted"/>
<accession>A0ABV5R6M7</accession>
<organism evidence="1 2">
    <name type="scientific">Streptomyces yanii</name>
    <dbReference type="NCBI Taxonomy" id="78510"/>
    <lineage>
        <taxon>Bacteria</taxon>
        <taxon>Bacillati</taxon>
        <taxon>Actinomycetota</taxon>
        <taxon>Actinomycetes</taxon>
        <taxon>Kitasatosporales</taxon>
        <taxon>Streptomycetaceae</taxon>
        <taxon>Streptomyces</taxon>
    </lineage>
</organism>